<dbReference type="Proteomes" id="UP001418796">
    <property type="component" value="Unassembled WGS sequence"/>
</dbReference>
<feature type="transmembrane region" description="Helical" evidence="5">
    <location>
        <begin position="14"/>
        <end position="32"/>
    </location>
</feature>
<evidence type="ECO:0000256" key="2">
    <source>
        <dbReference type="ARBA" id="ARBA00022692"/>
    </source>
</evidence>
<comment type="subcellular location">
    <subcellularLocation>
        <location evidence="1">Membrane</location>
        <topology evidence="1">Multi-pass membrane protein</topology>
    </subcellularLocation>
</comment>
<dbReference type="InterPro" id="IPR019109">
    <property type="entry name" value="MamF_MmsF"/>
</dbReference>
<evidence type="ECO:0000256" key="3">
    <source>
        <dbReference type="ARBA" id="ARBA00022989"/>
    </source>
</evidence>
<evidence type="ECO:0000256" key="4">
    <source>
        <dbReference type="ARBA" id="ARBA00023136"/>
    </source>
</evidence>
<evidence type="ECO:0000256" key="5">
    <source>
        <dbReference type="SAM" id="Phobius"/>
    </source>
</evidence>
<gene>
    <name evidence="6" type="ORF">MKY91_03430</name>
</gene>
<reference evidence="6 7" key="1">
    <citation type="submission" date="2024-03" db="EMBL/GenBank/DDBJ databases">
        <title>Bacilli Hybrid Assemblies.</title>
        <authorList>
            <person name="Kovac J."/>
        </authorList>
    </citation>
    <scope>NUCLEOTIDE SEQUENCE [LARGE SCALE GENOMIC DNA]</scope>
    <source>
        <strain evidence="6 7">FSL R7-0666</strain>
    </source>
</reference>
<keyword evidence="2 5" id="KW-0812">Transmembrane</keyword>
<evidence type="ECO:0000256" key="1">
    <source>
        <dbReference type="ARBA" id="ARBA00004141"/>
    </source>
</evidence>
<proteinExistence type="predicted"/>
<sequence length="107" mass="11750">MMKETNKDIQDNKLVSIVAYLPILFLIPLFVAKESPFARFHTNQGVLVTIVWAAGYLLLAILPGLISGLLTPLFGILMLVLFILGVVNVSNGQMKPLPVFGETQIIK</sequence>
<evidence type="ECO:0000313" key="6">
    <source>
        <dbReference type="EMBL" id="MEN0642218.1"/>
    </source>
</evidence>
<accession>A0ABU9VE93</accession>
<dbReference type="EMBL" id="JBCITK010000001">
    <property type="protein sequence ID" value="MEN0642218.1"/>
    <property type="molecule type" value="Genomic_DNA"/>
</dbReference>
<evidence type="ECO:0000313" key="7">
    <source>
        <dbReference type="Proteomes" id="UP001418796"/>
    </source>
</evidence>
<comment type="caution">
    <text evidence="6">The sequence shown here is derived from an EMBL/GenBank/DDBJ whole genome shotgun (WGS) entry which is preliminary data.</text>
</comment>
<keyword evidence="3 5" id="KW-1133">Transmembrane helix</keyword>
<keyword evidence="4 5" id="KW-0472">Membrane</keyword>
<protein>
    <recommendedName>
        <fullName evidence="8">DUF4870 domain-containing protein</fullName>
    </recommendedName>
</protein>
<feature type="transmembrane region" description="Helical" evidence="5">
    <location>
        <begin position="72"/>
        <end position="90"/>
    </location>
</feature>
<evidence type="ECO:0008006" key="8">
    <source>
        <dbReference type="Google" id="ProtNLM"/>
    </source>
</evidence>
<name>A0ABU9VE93_9BACI</name>
<feature type="transmembrane region" description="Helical" evidence="5">
    <location>
        <begin position="44"/>
        <end position="66"/>
    </location>
</feature>
<keyword evidence="7" id="KW-1185">Reference proteome</keyword>
<dbReference type="Pfam" id="PF09685">
    <property type="entry name" value="MamF_MmsF"/>
    <property type="match status" value="1"/>
</dbReference>
<organism evidence="6 7">
    <name type="scientific">Alkalicoccobacillus gibsonii</name>
    <dbReference type="NCBI Taxonomy" id="79881"/>
    <lineage>
        <taxon>Bacteria</taxon>
        <taxon>Bacillati</taxon>
        <taxon>Bacillota</taxon>
        <taxon>Bacilli</taxon>
        <taxon>Bacillales</taxon>
        <taxon>Bacillaceae</taxon>
        <taxon>Alkalicoccobacillus</taxon>
    </lineage>
</organism>
<dbReference type="RefSeq" id="WP_343129363.1">
    <property type="nucleotide sequence ID" value="NZ_JBCITK010000001.1"/>
</dbReference>